<organism evidence="3 4">
    <name type="scientific">Momordica charantia</name>
    <name type="common">Bitter gourd</name>
    <name type="synonym">Balsam pear</name>
    <dbReference type="NCBI Taxonomy" id="3673"/>
    <lineage>
        <taxon>Eukaryota</taxon>
        <taxon>Viridiplantae</taxon>
        <taxon>Streptophyta</taxon>
        <taxon>Embryophyta</taxon>
        <taxon>Tracheophyta</taxon>
        <taxon>Spermatophyta</taxon>
        <taxon>Magnoliopsida</taxon>
        <taxon>eudicotyledons</taxon>
        <taxon>Gunneridae</taxon>
        <taxon>Pentapetalae</taxon>
        <taxon>rosids</taxon>
        <taxon>fabids</taxon>
        <taxon>Cucurbitales</taxon>
        <taxon>Cucurbitaceae</taxon>
        <taxon>Momordiceae</taxon>
        <taxon>Momordica</taxon>
    </lineage>
</organism>
<dbReference type="Proteomes" id="UP000504603">
    <property type="component" value="Unplaced"/>
</dbReference>
<feature type="region of interest" description="Disordered" evidence="1">
    <location>
        <begin position="94"/>
        <end position="114"/>
    </location>
</feature>
<keyword evidence="2" id="KW-0472">Membrane</keyword>
<dbReference type="KEGG" id="mcha:111009728"/>
<evidence type="ECO:0000313" key="3">
    <source>
        <dbReference type="Proteomes" id="UP000504603"/>
    </source>
</evidence>
<feature type="compositionally biased region" description="Basic and acidic residues" evidence="1">
    <location>
        <begin position="350"/>
        <end position="360"/>
    </location>
</feature>
<feature type="compositionally biased region" description="Basic and acidic residues" evidence="1">
    <location>
        <begin position="391"/>
        <end position="401"/>
    </location>
</feature>
<accession>A0A6J1CBL8</accession>
<reference evidence="4" key="1">
    <citation type="submission" date="2025-08" db="UniProtKB">
        <authorList>
            <consortium name="RefSeq"/>
        </authorList>
    </citation>
    <scope>IDENTIFICATION</scope>
    <source>
        <strain evidence="4">OHB3-1</strain>
    </source>
</reference>
<dbReference type="OrthoDB" id="1894577at2759"/>
<dbReference type="RefSeq" id="XP_022138612.1">
    <property type="nucleotide sequence ID" value="XM_022282920.1"/>
</dbReference>
<keyword evidence="2" id="KW-0812">Transmembrane</keyword>
<feature type="region of interest" description="Disordered" evidence="1">
    <location>
        <begin position="381"/>
        <end position="457"/>
    </location>
</feature>
<dbReference type="PANTHER" id="PTHR34962">
    <property type="entry name" value="EMBRYO DEFECTIVE 1703-RELATED"/>
    <property type="match status" value="1"/>
</dbReference>
<dbReference type="PANTHER" id="PTHR34962:SF3">
    <property type="entry name" value="ABC SUBFAMILY C PROTEIN"/>
    <property type="match status" value="1"/>
</dbReference>
<evidence type="ECO:0000256" key="2">
    <source>
        <dbReference type="SAM" id="Phobius"/>
    </source>
</evidence>
<feature type="region of interest" description="Disordered" evidence="1">
    <location>
        <begin position="320"/>
        <end position="360"/>
    </location>
</feature>
<evidence type="ECO:0000313" key="4">
    <source>
        <dbReference type="RefSeq" id="XP_022138612.1"/>
    </source>
</evidence>
<protein>
    <submittedName>
        <fullName evidence="4">Uncharacterized protein LOC111009728</fullName>
    </submittedName>
</protein>
<evidence type="ECO:0000256" key="1">
    <source>
        <dbReference type="SAM" id="MobiDB-lite"/>
    </source>
</evidence>
<feature type="transmembrane region" description="Helical" evidence="2">
    <location>
        <begin position="139"/>
        <end position="160"/>
    </location>
</feature>
<feature type="compositionally biased region" description="Polar residues" evidence="1">
    <location>
        <begin position="407"/>
        <end position="417"/>
    </location>
</feature>
<keyword evidence="2" id="KW-1133">Transmembrane helix</keyword>
<keyword evidence="3" id="KW-1185">Reference proteome</keyword>
<feature type="compositionally biased region" description="Low complexity" evidence="1">
    <location>
        <begin position="337"/>
        <end position="349"/>
    </location>
</feature>
<gene>
    <name evidence="4" type="primary">LOC111009728</name>
</gene>
<feature type="compositionally biased region" description="Polar residues" evidence="1">
    <location>
        <begin position="103"/>
        <end position="114"/>
    </location>
</feature>
<proteinExistence type="predicted"/>
<dbReference type="AlphaFoldDB" id="A0A6J1CBL8"/>
<sequence>MAGTYGSAVSFSIPRNQFAIYRTKPLLLVSASISPSSPSKLTRRKNHLRIKILKTLTKPSPFTVTPILPNLPPTDSALQIESSEISGPAGVETEVSSPAECCPSSTTVDGESRLSEGSNTASLLNFDVANFSWGSFLRFGVYFLAIFAFQTICTVWVLGYGNSIKEDNNSDEGSSLKSKSRREVLLNGNERIVHGNFGSKASKLVYLEESKMREKIEEIRSMAREARKEEKSKISDDFGNDGTEDRNVISRAKIGIEKEVDSRLVKLQKRLNSTRERIPESPVSYLLKSDNVDEEVERDDLNGEEQNKSLIFKKKLKYRNSSGDRMKKPKGFQGFVSNGKKGGSNSKGTTTRDAKFNDDNVGVKDAEKRVDKEIKESVSAMFNDESVLQPRSDRKTSETKIKGLKNKPNNGVFQETSSAEKSKSQNSRDLGVKMPPSVGQNDSFAGKKSKAHEGRSKQSNKEADLWWLNLPYVLVIFMHRGSDDEELDGLFTLKIPSKSRDTGESTYTVAFEDRADANNFCYLLESFFEELGNFTADIVPLATKELEKVNTNKIIVVKKGQLQLYVGQPFADVEMALHALVERNENVISLHPI</sequence>
<name>A0A6J1CBL8_MOMCH</name>
<dbReference type="GeneID" id="111009728"/>